<proteinExistence type="predicted"/>
<accession>A0ABR2Q7I2</accession>
<organism evidence="1 2">
    <name type="scientific">Hibiscus sabdariffa</name>
    <name type="common">roselle</name>
    <dbReference type="NCBI Taxonomy" id="183260"/>
    <lineage>
        <taxon>Eukaryota</taxon>
        <taxon>Viridiplantae</taxon>
        <taxon>Streptophyta</taxon>
        <taxon>Embryophyta</taxon>
        <taxon>Tracheophyta</taxon>
        <taxon>Spermatophyta</taxon>
        <taxon>Magnoliopsida</taxon>
        <taxon>eudicotyledons</taxon>
        <taxon>Gunneridae</taxon>
        <taxon>Pentapetalae</taxon>
        <taxon>rosids</taxon>
        <taxon>malvids</taxon>
        <taxon>Malvales</taxon>
        <taxon>Malvaceae</taxon>
        <taxon>Malvoideae</taxon>
        <taxon>Hibiscus</taxon>
    </lineage>
</organism>
<evidence type="ECO:0000313" key="1">
    <source>
        <dbReference type="EMBL" id="KAK8996435.1"/>
    </source>
</evidence>
<dbReference type="Proteomes" id="UP001396334">
    <property type="component" value="Unassembled WGS sequence"/>
</dbReference>
<dbReference type="EMBL" id="JBBPBN010000044">
    <property type="protein sequence ID" value="KAK8996435.1"/>
    <property type="molecule type" value="Genomic_DNA"/>
</dbReference>
<gene>
    <name evidence="1" type="ORF">V6N11_081711</name>
</gene>
<reference evidence="1 2" key="1">
    <citation type="journal article" date="2024" name="G3 (Bethesda)">
        <title>Genome assembly of Hibiscus sabdariffa L. provides insights into metabolisms of medicinal natural products.</title>
        <authorList>
            <person name="Kim T."/>
        </authorList>
    </citation>
    <scope>NUCLEOTIDE SEQUENCE [LARGE SCALE GENOMIC DNA]</scope>
    <source>
        <strain evidence="1">TK-2024</strain>
        <tissue evidence="1">Old leaves</tissue>
    </source>
</reference>
<evidence type="ECO:0000313" key="2">
    <source>
        <dbReference type="Proteomes" id="UP001396334"/>
    </source>
</evidence>
<keyword evidence="2" id="KW-1185">Reference proteome</keyword>
<sequence>MVKENIVWKLCDGRRVNFWKDCCLDSDGSLLRRTIGDRIPLYLNALEADMIDGHGQWWWDLFDQVLSCDLLLRITNVKPLLGSPMMPLVGRLVLIMSSPPDQQLWHDKRRNDKVFQGNLEHRVSILNHNLSMAGMGQRVVAQSYVDLVNSSLSGMVESWNKPPPEAYRVIMEPNAMHGNSTLIPHILEMLSCRWEVRMKHICRSGNALADRRWLSVTNLTVCRLLDPPSWCWDILMEDDASATGNGAIYGVVCKSLLAGVVSC</sequence>
<protein>
    <submittedName>
        <fullName evidence="1">Uncharacterized protein</fullName>
    </submittedName>
</protein>
<name>A0ABR2Q7I2_9ROSI</name>
<comment type="caution">
    <text evidence="1">The sequence shown here is derived from an EMBL/GenBank/DDBJ whole genome shotgun (WGS) entry which is preliminary data.</text>
</comment>